<dbReference type="InterPro" id="IPR010690">
    <property type="entry name" value="YqfD"/>
</dbReference>
<feature type="transmembrane region" description="Helical" evidence="1">
    <location>
        <begin position="87"/>
        <end position="109"/>
    </location>
</feature>
<gene>
    <name evidence="2" type="ORF">H9725_03660</name>
</gene>
<keyword evidence="1" id="KW-1133">Transmembrane helix</keyword>
<dbReference type="EMBL" id="DXBJ01000024">
    <property type="protein sequence ID" value="HIZ57667.1"/>
    <property type="molecule type" value="Genomic_DNA"/>
</dbReference>
<reference evidence="2" key="2">
    <citation type="submission" date="2021-04" db="EMBL/GenBank/DDBJ databases">
        <authorList>
            <person name="Gilroy R."/>
        </authorList>
    </citation>
    <scope>NUCLEOTIDE SEQUENCE</scope>
    <source>
        <strain evidence="2">ChiBcec16-3735</strain>
    </source>
</reference>
<name>A0A9D2FFP3_9FIRM</name>
<keyword evidence="1" id="KW-0472">Membrane</keyword>
<sequence length="382" mass="41207">MEAVQLWAGVAFSARGGNTEALLNEAAAAGLQLAALTPQPGGFDGRCAAWRYRKLAALARRQRVRLRIGRRRGWFFRLRPLLRRRGLWVGLALFLPLVLGSRSLVWTVAYTGLTPGQQARASAILRENSGLEPGARVTQQALADGEYALLQSGEFSWASVNFFGGRLEVEAAAVQPAPVLFSGKLQTICARTGGTVTEVEIKSGTALVEPGQQVEAGQPLIGTARTERDGTPIFSSAAGRVTARFVWSTACEQPLAVQVPLLEEARSTRLRLSCGGLHLTLPRWGGAREEDSLAITRHVPLEPFGLPLPVAVEETTYYGRRAGEVVYSEEQALAMARLSALRALEAEWPGAAVAALQESIETRSGRLYYRVTYTLLGDIAGG</sequence>
<organism evidence="2 3">
    <name type="scientific">Candidatus Faecalibacterium gallistercoris</name>
    <dbReference type="NCBI Taxonomy" id="2838579"/>
    <lineage>
        <taxon>Bacteria</taxon>
        <taxon>Bacillati</taxon>
        <taxon>Bacillota</taxon>
        <taxon>Clostridia</taxon>
        <taxon>Eubacteriales</taxon>
        <taxon>Oscillospiraceae</taxon>
        <taxon>Faecalibacterium</taxon>
    </lineage>
</organism>
<keyword evidence="1" id="KW-0812">Transmembrane</keyword>
<dbReference type="Pfam" id="PF06898">
    <property type="entry name" value="YqfD"/>
    <property type="match status" value="1"/>
</dbReference>
<comment type="caution">
    <text evidence="2">The sequence shown here is derived from an EMBL/GenBank/DDBJ whole genome shotgun (WGS) entry which is preliminary data.</text>
</comment>
<evidence type="ECO:0000256" key="1">
    <source>
        <dbReference type="SAM" id="Phobius"/>
    </source>
</evidence>
<dbReference type="AlphaFoldDB" id="A0A9D2FFP3"/>
<protein>
    <submittedName>
        <fullName evidence="2">Sporulation protein YqfD</fullName>
    </submittedName>
</protein>
<evidence type="ECO:0000313" key="2">
    <source>
        <dbReference type="EMBL" id="HIZ57667.1"/>
    </source>
</evidence>
<reference evidence="2" key="1">
    <citation type="journal article" date="2021" name="PeerJ">
        <title>Extensive microbial diversity within the chicken gut microbiome revealed by metagenomics and culture.</title>
        <authorList>
            <person name="Gilroy R."/>
            <person name="Ravi A."/>
            <person name="Getino M."/>
            <person name="Pursley I."/>
            <person name="Horton D.L."/>
            <person name="Alikhan N.F."/>
            <person name="Baker D."/>
            <person name="Gharbi K."/>
            <person name="Hall N."/>
            <person name="Watson M."/>
            <person name="Adriaenssens E.M."/>
            <person name="Foster-Nyarko E."/>
            <person name="Jarju S."/>
            <person name="Secka A."/>
            <person name="Antonio M."/>
            <person name="Oren A."/>
            <person name="Chaudhuri R.R."/>
            <person name="La Ragione R."/>
            <person name="Hildebrand F."/>
            <person name="Pallen M.J."/>
        </authorList>
    </citation>
    <scope>NUCLEOTIDE SEQUENCE</scope>
    <source>
        <strain evidence="2">ChiBcec16-3735</strain>
    </source>
</reference>
<evidence type="ECO:0000313" key="3">
    <source>
        <dbReference type="Proteomes" id="UP000824065"/>
    </source>
</evidence>
<proteinExistence type="predicted"/>
<dbReference type="Proteomes" id="UP000824065">
    <property type="component" value="Unassembled WGS sequence"/>
</dbReference>
<accession>A0A9D2FFP3</accession>